<dbReference type="InterPro" id="IPR002048">
    <property type="entry name" value="EF_hand_dom"/>
</dbReference>
<accession>A0A1Q9DM74</accession>
<evidence type="ECO:0000313" key="12">
    <source>
        <dbReference type="EMBL" id="OLP96276.1"/>
    </source>
</evidence>
<dbReference type="PANTHER" id="PTHR13914:SF0">
    <property type="entry name" value="PROLINE DEHYDROGENASE 1, MITOCHONDRIAL"/>
    <property type="match status" value="1"/>
</dbReference>
<dbReference type="PANTHER" id="PTHR13914">
    <property type="entry name" value="PROLINE OXIDASE"/>
    <property type="match status" value="1"/>
</dbReference>
<keyword evidence="13" id="KW-1185">Reference proteome</keyword>
<evidence type="ECO:0000256" key="9">
    <source>
        <dbReference type="ARBA" id="ARBA00023136"/>
    </source>
</evidence>
<dbReference type="EMBL" id="LSRX01000473">
    <property type="protein sequence ID" value="OLP96276.1"/>
    <property type="molecule type" value="Genomic_DNA"/>
</dbReference>
<comment type="similarity">
    <text evidence="2">Belongs to the proline oxidase family.</text>
</comment>
<keyword evidence="5" id="KW-0106">Calcium</keyword>
<dbReference type="GO" id="GO:0005509">
    <property type="term" value="F:calcium ion binding"/>
    <property type="evidence" value="ECO:0007669"/>
    <property type="project" value="InterPro"/>
</dbReference>
<feature type="transmembrane region" description="Helical" evidence="10">
    <location>
        <begin position="564"/>
        <end position="586"/>
    </location>
</feature>
<dbReference type="GO" id="GO:0005216">
    <property type="term" value="F:monoatomic ion channel activity"/>
    <property type="evidence" value="ECO:0007669"/>
    <property type="project" value="InterPro"/>
</dbReference>
<gene>
    <name evidence="12" type="primary">prodh</name>
    <name evidence="12" type="ORF">AK812_SmicGene21502</name>
</gene>
<organism evidence="12 13">
    <name type="scientific">Symbiodinium microadriaticum</name>
    <name type="common">Dinoflagellate</name>
    <name type="synonym">Zooxanthella microadriatica</name>
    <dbReference type="NCBI Taxonomy" id="2951"/>
    <lineage>
        <taxon>Eukaryota</taxon>
        <taxon>Sar</taxon>
        <taxon>Alveolata</taxon>
        <taxon>Dinophyceae</taxon>
        <taxon>Suessiales</taxon>
        <taxon>Symbiodiniaceae</taxon>
        <taxon>Symbiodinium</taxon>
    </lineage>
</organism>
<feature type="transmembrane region" description="Helical" evidence="10">
    <location>
        <begin position="463"/>
        <end position="482"/>
    </location>
</feature>
<dbReference type="OrthoDB" id="5464at2759"/>
<dbReference type="GO" id="GO:0071949">
    <property type="term" value="F:FAD binding"/>
    <property type="evidence" value="ECO:0007669"/>
    <property type="project" value="TreeGrafter"/>
</dbReference>
<keyword evidence="7" id="KW-0560">Oxidoreductase</keyword>
<dbReference type="GO" id="GO:0016020">
    <property type="term" value="C:membrane"/>
    <property type="evidence" value="ECO:0007669"/>
    <property type="project" value="UniProtKB-SubCell"/>
</dbReference>
<keyword evidence="4 10" id="KW-0812">Transmembrane</keyword>
<dbReference type="GO" id="GO:0010133">
    <property type="term" value="P:L-proline catabolic process to L-glutamate"/>
    <property type="evidence" value="ECO:0007669"/>
    <property type="project" value="TreeGrafter"/>
</dbReference>
<dbReference type="SUPFAM" id="SSF81324">
    <property type="entry name" value="Voltage-gated potassium channels"/>
    <property type="match status" value="1"/>
</dbReference>
<sequence>MARKTLRSAAAETNVFHYGAVLADVSMKTGNPDAKIMADTLSAAVGGRFSDPTVRFEDAGTFWAYPHWFAEAMELDNRGSHFYLALFWAEDRFKPIAQQLRTSEAKILGDLAVIFASSDTRKLISSWLLLSLCQQRLLVDLGANVLGQSWICKSPDRPVNRAILAAVRETAFAHFCGGESLEDCVPLAKQLQDAAGVRCIVDWGVEESCDPSAWESNADRKVDTLLQAKKVLGASAAFMPIKPTSLLSPVLLERITSITEDGASKMTEDFRSQLAPADRTEVDEALSRLRRICQAAKDAATPLLLDAEHSHRQPAVHLLAQELQKEFNRDEAVVYDTIQMYLAASPRRLEKALEKAEQDNYTCAIKLVRALLPSKSVRAPVLPSGMEASKVLRQGLTQMQLLEEKGARGKGEAFPGALSRKGLRLHSAGGLGLIDFVLTAQGAKKPWLDDDGKVIWSANRIKASLSVFETIMGFIIILNLYLIMREVDSDASCITTYGSLEETCPTRSSAILYLRVSNILLLTIYSLECIVRFYVERSVGLEVFISIPELYLLISGLYSSIKAIFFGSLMLFFVLVIWAVISVELLHPKVSAMKVGIEFPNPCDRCTESFQSVFDAGLTLFQQIVAGDSWGLVSIPLIKEFPEMAIILFMIMMTVSLGVMNLILAVIVERASEARANDQERKLKKKEQDRAKNMVELAMLCASMDADGSGALSLEEMLAGYDDDVGEFRKLMQLMDIQRDDITSIFEVLDADSSGEVSYLEFCQHLGSFFERDPNVMHALVKYSIMELRKMVRSEVVEILQKNSQMLWEQRKMLWEQRKMMEAFRRESRGNAQKDDDAYFRTSSWASTNGTLGEVPLGSASPLSQEPSRALPQPLGNFQSIQDELRILLAKAEDVSMAALPDPMAPDFQPNKAEERRSKRVDFARKSKKLCESFQERMSEAANLQEQFRQIIDRLSTIGLHGDAGDDGKTKVVSERV</sequence>
<dbReference type="InterPro" id="IPR011992">
    <property type="entry name" value="EF-hand-dom_pair"/>
</dbReference>
<dbReference type="SMART" id="SM00054">
    <property type="entry name" value="EFh"/>
    <property type="match status" value="2"/>
</dbReference>
<keyword evidence="9 10" id="KW-0472">Membrane</keyword>
<dbReference type="PROSITE" id="PS50222">
    <property type="entry name" value="EF_HAND_2"/>
    <property type="match status" value="1"/>
</dbReference>
<dbReference type="PROSITE" id="PS00018">
    <property type="entry name" value="EF_HAND_1"/>
    <property type="match status" value="2"/>
</dbReference>
<dbReference type="Pfam" id="PF00520">
    <property type="entry name" value="Ion_trans"/>
    <property type="match status" value="1"/>
</dbReference>
<evidence type="ECO:0000256" key="2">
    <source>
        <dbReference type="ARBA" id="ARBA00005869"/>
    </source>
</evidence>
<evidence type="ECO:0000259" key="11">
    <source>
        <dbReference type="PROSITE" id="PS50222"/>
    </source>
</evidence>
<evidence type="ECO:0000256" key="1">
    <source>
        <dbReference type="ARBA" id="ARBA00004141"/>
    </source>
</evidence>
<evidence type="ECO:0000256" key="8">
    <source>
        <dbReference type="ARBA" id="ARBA00023062"/>
    </source>
</evidence>
<evidence type="ECO:0000313" key="13">
    <source>
        <dbReference type="Proteomes" id="UP000186817"/>
    </source>
</evidence>
<dbReference type="InterPro" id="IPR005821">
    <property type="entry name" value="Ion_trans_dom"/>
</dbReference>
<dbReference type="SUPFAM" id="SSF51730">
    <property type="entry name" value="FAD-linked oxidoreductase"/>
    <property type="match status" value="1"/>
</dbReference>
<name>A0A1Q9DM74_SYMMI</name>
<protein>
    <recommendedName>
        <fullName evidence="3">proline dehydrogenase</fullName>
        <ecNumber evidence="3">1.5.5.2</ecNumber>
    </recommendedName>
</protein>
<dbReference type="CDD" id="cd00051">
    <property type="entry name" value="EFh"/>
    <property type="match status" value="1"/>
</dbReference>
<dbReference type="EC" id="1.5.5.2" evidence="3"/>
<dbReference type="InterPro" id="IPR018247">
    <property type="entry name" value="EF_Hand_1_Ca_BS"/>
</dbReference>
<reference evidence="12 13" key="1">
    <citation type="submission" date="2016-02" db="EMBL/GenBank/DDBJ databases">
        <title>Genome analysis of coral dinoflagellate symbionts highlights evolutionary adaptations to a symbiotic lifestyle.</title>
        <authorList>
            <person name="Aranda M."/>
            <person name="Li Y."/>
            <person name="Liew Y.J."/>
            <person name="Baumgarten S."/>
            <person name="Simakov O."/>
            <person name="Wilson M."/>
            <person name="Piel J."/>
            <person name="Ashoor H."/>
            <person name="Bougouffa S."/>
            <person name="Bajic V.B."/>
            <person name="Ryu T."/>
            <person name="Ravasi T."/>
            <person name="Bayer T."/>
            <person name="Micklem G."/>
            <person name="Kim H."/>
            <person name="Bhak J."/>
            <person name="Lajeunesse T.C."/>
            <person name="Voolstra C.R."/>
        </authorList>
    </citation>
    <scope>NUCLEOTIDE SEQUENCE [LARGE SCALE GENOMIC DNA]</scope>
    <source>
        <strain evidence="12 13">CCMP2467</strain>
    </source>
</reference>
<dbReference type="Gene3D" id="1.10.238.10">
    <property type="entry name" value="EF-hand"/>
    <property type="match status" value="1"/>
</dbReference>
<evidence type="ECO:0000256" key="3">
    <source>
        <dbReference type="ARBA" id="ARBA00012695"/>
    </source>
</evidence>
<feature type="transmembrane region" description="Helical" evidence="10">
    <location>
        <begin position="645"/>
        <end position="668"/>
    </location>
</feature>
<dbReference type="SUPFAM" id="SSF47473">
    <property type="entry name" value="EF-hand"/>
    <property type="match status" value="1"/>
</dbReference>
<dbReference type="Gene3D" id="3.20.20.220">
    <property type="match status" value="1"/>
</dbReference>
<dbReference type="Proteomes" id="UP000186817">
    <property type="component" value="Unassembled WGS sequence"/>
</dbReference>
<dbReference type="Pfam" id="PF01619">
    <property type="entry name" value="Pro_dh"/>
    <property type="match status" value="1"/>
</dbReference>
<dbReference type="AlphaFoldDB" id="A0A1Q9DM74"/>
<evidence type="ECO:0000256" key="10">
    <source>
        <dbReference type="SAM" id="Phobius"/>
    </source>
</evidence>
<proteinExistence type="inferred from homology"/>
<comment type="subcellular location">
    <subcellularLocation>
        <location evidence="1">Membrane</location>
        <topology evidence="1">Multi-pass membrane protein</topology>
    </subcellularLocation>
</comment>
<evidence type="ECO:0000256" key="7">
    <source>
        <dbReference type="ARBA" id="ARBA00023002"/>
    </source>
</evidence>
<dbReference type="InterPro" id="IPR029041">
    <property type="entry name" value="FAD-linked_oxidoreductase-like"/>
</dbReference>
<dbReference type="GO" id="GO:0005739">
    <property type="term" value="C:mitochondrion"/>
    <property type="evidence" value="ECO:0007669"/>
    <property type="project" value="TreeGrafter"/>
</dbReference>
<evidence type="ECO:0000256" key="5">
    <source>
        <dbReference type="ARBA" id="ARBA00022837"/>
    </source>
</evidence>
<evidence type="ECO:0000256" key="4">
    <source>
        <dbReference type="ARBA" id="ARBA00022692"/>
    </source>
</evidence>
<dbReference type="SUPFAM" id="SSF53659">
    <property type="entry name" value="Isocitrate/Isopropylmalate dehydrogenase-like"/>
    <property type="match status" value="1"/>
</dbReference>
<dbReference type="InterPro" id="IPR015659">
    <property type="entry name" value="Proline_oxidase"/>
</dbReference>
<dbReference type="InterPro" id="IPR002872">
    <property type="entry name" value="Proline_DH_dom"/>
</dbReference>
<feature type="domain" description="EF-hand" evidence="11">
    <location>
        <begin position="737"/>
        <end position="772"/>
    </location>
</feature>
<keyword evidence="8" id="KW-0642">Proline metabolism</keyword>
<dbReference type="Gene3D" id="1.10.287.70">
    <property type="match status" value="1"/>
</dbReference>
<keyword evidence="6 10" id="KW-1133">Transmembrane helix</keyword>
<comment type="caution">
    <text evidence="12">The sequence shown here is derived from an EMBL/GenBank/DDBJ whole genome shotgun (WGS) entry which is preliminary data.</text>
</comment>
<evidence type="ECO:0000256" key="6">
    <source>
        <dbReference type="ARBA" id="ARBA00022989"/>
    </source>
</evidence>
<dbReference type="GO" id="GO:0004657">
    <property type="term" value="F:proline dehydrogenase activity"/>
    <property type="evidence" value="ECO:0007669"/>
    <property type="project" value="UniProtKB-EC"/>
</dbReference>